<proteinExistence type="predicted"/>
<dbReference type="EMBL" id="OU503040">
    <property type="protein sequence ID" value="CAI9762098.1"/>
    <property type="molecule type" value="Genomic_DNA"/>
</dbReference>
<protein>
    <recommendedName>
        <fullName evidence="3">Pectinesterase</fullName>
    </recommendedName>
</protein>
<evidence type="ECO:0000313" key="1">
    <source>
        <dbReference type="EMBL" id="CAI9762098.1"/>
    </source>
</evidence>
<accession>A0AAD1Z3E5</accession>
<dbReference type="AlphaFoldDB" id="A0AAD1Z3E5"/>
<evidence type="ECO:0008006" key="3">
    <source>
        <dbReference type="Google" id="ProtNLM"/>
    </source>
</evidence>
<keyword evidence="2" id="KW-1185">Reference proteome</keyword>
<organism evidence="1 2">
    <name type="scientific">Fraxinus pennsylvanica</name>
    <dbReference type="NCBI Taxonomy" id="56036"/>
    <lineage>
        <taxon>Eukaryota</taxon>
        <taxon>Viridiplantae</taxon>
        <taxon>Streptophyta</taxon>
        <taxon>Embryophyta</taxon>
        <taxon>Tracheophyta</taxon>
        <taxon>Spermatophyta</taxon>
        <taxon>Magnoliopsida</taxon>
        <taxon>eudicotyledons</taxon>
        <taxon>Gunneridae</taxon>
        <taxon>Pentapetalae</taxon>
        <taxon>asterids</taxon>
        <taxon>lamiids</taxon>
        <taxon>Lamiales</taxon>
        <taxon>Oleaceae</taxon>
        <taxon>Oleeae</taxon>
        <taxon>Fraxinus</taxon>
    </lineage>
</organism>
<gene>
    <name evidence="1" type="ORF">FPE_LOCUS9528</name>
</gene>
<reference evidence="1" key="1">
    <citation type="submission" date="2023-05" db="EMBL/GenBank/DDBJ databases">
        <authorList>
            <person name="Huff M."/>
        </authorList>
    </citation>
    <scope>NUCLEOTIDE SEQUENCE</scope>
</reference>
<evidence type="ECO:0000313" key="2">
    <source>
        <dbReference type="Proteomes" id="UP000834106"/>
    </source>
</evidence>
<name>A0AAD1Z3E5_9LAMI</name>
<dbReference type="Proteomes" id="UP000834106">
    <property type="component" value="Chromosome 5"/>
</dbReference>
<sequence>MRAKMVGNLCFVMDVQGPFTKECFDPIVDTETGRDLFHLWFMGIIRIFGQDIAELPLAATRMGNQRKDLKRRRCIELKRDRKIPIRFTLGFPKCTPWENQRASHKLDYWWCLLMGGLLPGKKEHNSSAGPWKSWCTGGGTENFRLSSCILGAQDTLDDDRGRHYFKECFIQGS</sequence>